<dbReference type="InterPro" id="IPR013087">
    <property type="entry name" value="Znf_C2H2_type"/>
</dbReference>
<accession>A0AAV2QHA5</accession>
<reference evidence="2 3" key="1">
    <citation type="submission" date="2024-05" db="EMBL/GenBank/DDBJ databases">
        <authorList>
            <person name="Wallberg A."/>
        </authorList>
    </citation>
    <scope>NUCLEOTIDE SEQUENCE [LARGE SCALE GENOMIC DNA]</scope>
</reference>
<sequence>MHEMTSTENYDDEFECSECDFKCTSEFDIMQHSTMHQCPNNTNDDLLNINPSGKLIKVEPNEYDTIVNLQTNFNSEEEIVSCTTLADTPEINGLGNYKYKVKRESNSLKVVSTTEIHNEIDIGNKMIKIENIDIKQENFPIVASHQINEKIINSNQNLVSLMPSENIHNNGRVTRNKAYDKNLYTEDDIADGKSSVCKDSIEEKTVKRKYTKKSERQKVYERISRTFRKTHSHYLSHVSGKTRYSQKPFFVRR</sequence>
<dbReference type="Proteomes" id="UP001497623">
    <property type="component" value="Unassembled WGS sequence"/>
</dbReference>
<dbReference type="EMBL" id="CAXKWB010007275">
    <property type="protein sequence ID" value="CAL4086372.1"/>
    <property type="molecule type" value="Genomic_DNA"/>
</dbReference>
<keyword evidence="3" id="KW-1185">Reference proteome</keyword>
<organism evidence="2 3">
    <name type="scientific">Meganyctiphanes norvegica</name>
    <name type="common">Northern krill</name>
    <name type="synonym">Thysanopoda norvegica</name>
    <dbReference type="NCBI Taxonomy" id="48144"/>
    <lineage>
        <taxon>Eukaryota</taxon>
        <taxon>Metazoa</taxon>
        <taxon>Ecdysozoa</taxon>
        <taxon>Arthropoda</taxon>
        <taxon>Crustacea</taxon>
        <taxon>Multicrustacea</taxon>
        <taxon>Malacostraca</taxon>
        <taxon>Eumalacostraca</taxon>
        <taxon>Eucarida</taxon>
        <taxon>Euphausiacea</taxon>
        <taxon>Euphausiidae</taxon>
        <taxon>Meganyctiphanes</taxon>
    </lineage>
</organism>
<dbReference type="PROSITE" id="PS00028">
    <property type="entry name" value="ZINC_FINGER_C2H2_1"/>
    <property type="match status" value="1"/>
</dbReference>
<name>A0AAV2QHA5_MEGNR</name>
<protein>
    <recommendedName>
        <fullName evidence="1">C2H2-type domain-containing protein</fullName>
    </recommendedName>
</protein>
<dbReference type="AlphaFoldDB" id="A0AAV2QHA5"/>
<feature type="domain" description="C2H2-type" evidence="1">
    <location>
        <begin position="16"/>
        <end position="36"/>
    </location>
</feature>
<proteinExistence type="predicted"/>
<gene>
    <name evidence="2" type="ORF">MNOR_LOCUS12981</name>
</gene>
<comment type="caution">
    <text evidence="2">The sequence shown here is derived from an EMBL/GenBank/DDBJ whole genome shotgun (WGS) entry which is preliminary data.</text>
</comment>
<evidence type="ECO:0000313" key="2">
    <source>
        <dbReference type="EMBL" id="CAL4086372.1"/>
    </source>
</evidence>
<evidence type="ECO:0000313" key="3">
    <source>
        <dbReference type="Proteomes" id="UP001497623"/>
    </source>
</evidence>
<evidence type="ECO:0000259" key="1">
    <source>
        <dbReference type="PROSITE" id="PS00028"/>
    </source>
</evidence>